<dbReference type="Proteomes" id="UP000447434">
    <property type="component" value="Chromosome 19"/>
</dbReference>
<dbReference type="EMBL" id="WOCE01000019">
    <property type="protein sequence ID" value="KAE9592671.1"/>
    <property type="molecule type" value="Genomic_DNA"/>
</dbReference>
<feature type="region of interest" description="Disordered" evidence="1">
    <location>
        <begin position="45"/>
        <end position="101"/>
    </location>
</feature>
<reference evidence="3" key="1">
    <citation type="journal article" date="2020" name="Nat. Commun.">
        <title>Genome sequence of the cluster root forming white lupin.</title>
        <authorList>
            <person name="Hufnagel B."/>
            <person name="Marques A."/>
            <person name="Soriano A."/>
            <person name="Marques L."/>
            <person name="Divol F."/>
            <person name="Doumas P."/>
            <person name="Sallet E."/>
            <person name="Mancinotti D."/>
            <person name="Carrere S."/>
            <person name="Marande W."/>
            <person name="Arribat S."/>
            <person name="Keller J."/>
            <person name="Huneau C."/>
            <person name="Blein T."/>
            <person name="Aime D."/>
            <person name="Laguerre M."/>
            <person name="Taylor J."/>
            <person name="Schubert V."/>
            <person name="Nelson M."/>
            <person name="Geu-Flores F."/>
            <person name="Crespi M."/>
            <person name="Gallardo-Guerrero K."/>
            <person name="Delaux P.-M."/>
            <person name="Salse J."/>
            <person name="Berges H."/>
            <person name="Guyot R."/>
            <person name="Gouzy J."/>
            <person name="Peret B."/>
        </authorList>
    </citation>
    <scope>NUCLEOTIDE SEQUENCE [LARGE SCALE GENOMIC DNA]</scope>
    <source>
        <strain evidence="3">cv. Amiga</strain>
    </source>
</reference>
<accession>A0A6A4NUD1</accession>
<keyword evidence="3" id="KW-1185">Reference proteome</keyword>
<organism evidence="2 3">
    <name type="scientific">Lupinus albus</name>
    <name type="common">White lupine</name>
    <name type="synonym">Lupinus termis</name>
    <dbReference type="NCBI Taxonomy" id="3870"/>
    <lineage>
        <taxon>Eukaryota</taxon>
        <taxon>Viridiplantae</taxon>
        <taxon>Streptophyta</taxon>
        <taxon>Embryophyta</taxon>
        <taxon>Tracheophyta</taxon>
        <taxon>Spermatophyta</taxon>
        <taxon>Magnoliopsida</taxon>
        <taxon>eudicotyledons</taxon>
        <taxon>Gunneridae</taxon>
        <taxon>Pentapetalae</taxon>
        <taxon>rosids</taxon>
        <taxon>fabids</taxon>
        <taxon>Fabales</taxon>
        <taxon>Fabaceae</taxon>
        <taxon>Papilionoideae</taxon>
        <taxon>50 kb inversion clade</taxon>
        <taxon>genistoids sensu lato</taxon>
        <taxon>core genistoids</taxon>
        <taxon>Genisteae</taxon>
        <taxon>Lupinus</taxon>
    </lineage>
</organism>
<dbReference type="AlphaFoldDB" id="A0A6A4NUD1"/>
<name>A0A6A4NUD1_LUPAL</name>
<feature type="compositionally biased region" description="Low complexity" evidence="1">
    <location>
        <begin position="66"/>
        <end position="77"/>
    </location>
</feature>
<gene>
    <name evidence="2" type="ORF">Lalb_Chr19g0131721</name>
</gene>
<evidence type="ECO:0000313" key="2">
    <source>
        <dbReference type="EMBL" id="KAE9592671.1"/>
    </source>
</evidence>
<sequence>MGIHKWSSLLHHISSFSSNLRQYQLNPAKPHFNGGLRWFLTENASNSMGSSSRRSVPKGNQIPKLSPSSSSFPASAATKGTTASHCGGHEIVQGGSRFDSL</sequence>
<evidence type="ECO:0000313" key="3">
    <source>
        <dbReference type="Proteomes" id="UP000447434"/>
    </source>
</evidence>
<protein>
    <submittedName>
        <fullName evidence="2">Uncharacterized protein</fullName>
    </submittedName>
</protein>
<evidence type="ECO:0000256" key="1">
    <source>
        <dbReference type="SAM" id="MobiDB-lite"/>
    </source>
</evidence>
<feature type="compositionally biased region" description="Low complexity" evidence="1">
    <location>
        <begin position="45"/>
        <end position="54"/>
    </location>
</feature>
<proteinExistence type="predicted"/>
<comment type="caution">
    <text evidence="2">The sequence shown here is derived from an EMBL/GenBank/DDBJ whole genome shotgun (WGS) entry which is preliminary data.</text>
</comment>